<evidence type="ECO:0000313" key="2">
    <source>
        <dbReference type="EMBL" id="KMZ72119.1"/>
    </source>
</evidence>
<evidence type="ECO:0000313" key="3">
    <source>
        <dbReference type="Proteomes" id="UP000036987"/>
    </source>
</evidence>
<keyword evidence="3" id="KW-1185">Reference proteome</keyword>
<dbReference type="PANTHER" id="PTHR36317:SF1">
    <property type="entry name" value="PROTEIN MULTIPLE CHLOROPLAST DIVISION SITE 1"/>
    <property type="match status" value="1"/>
</dbReference>
<dbReference type="STRING" id="29655.A0A0K9PT49"/>
<dbReference type="OrthoDB" id="1927797at2759"/>
<protein>
    <submittedName>
        <fullName evidence="2">Multiple chloroplast division site 1</fullName>
    </submittedName>
</protein>
<proteinExistence type="predicted"/>
<accession>A0A0K9PT49</accession>
<dbReference type="EMBL" id="LFYR01000643">
    <property type="protein sequence ID" value="KMZ72119.1"/>
    <property type="molecule type" value="Genomic_DNA"/>
</dbReference>
<keyword evidence="1" id="KW-1133">Transmembrane helix</keyword>
<keyword evidence="1" id="KW-0812">Transmembrane</keyword>
<feature type="transmembrane region" description="Helical" evidence="1">
    <location>
        <begin position="105"/>
        <end position="123"/>
    </location>
</feature>
<dbReference type="Proteomes" id="UP000036987">
    <property type="component" value="Unassembled WGS sequence"/>
</dbReference>
<organism evidence="2 3">
    <name type="scientific">Zostera marina</name>
    <name type="common">Eelgrass</name>
    <dbReference type="NCBI Taxonomy" id="29655"/>
    <lineage>
        <taxon>Eukaryota</taxon>
        <taxon>Viridiplantae</taxon>
        <taxon>Streptophyta</taxon>
        <taxon>Embryophyta</taxon>
        <taxon>Tracheophyta</taxon>
        <taxon>Spermatophyta</taxon>
        <taxon>Magnoliopsida</taxon>
        <taxon>Liliopsida</taxon>
        <taxon>Zosteraceae</taxon>
        <taxon>Zostera</taxon>
    </lineage>
</organism>
<gene>
    <name evidence="2" type="ORF">ZOSMA_16G00860</name>
</gene>
<dbReference type="GO" id="GO:0010020">
    <property type="term" value="P:chloroplast fission"/>
    <property type="evidence" value="ECO:0000318"/>
    <property type="project" value="GO_Central"/>
</dbReference>
<sequence>MLGSMAVSIPDRIASLQLHYSSSPQPRFCVVKYLEFQNTVFFPRESLRLKGRTEIRYGPARASLGPPPVGSNGKTRVSLETILSRVNETVAALPPIATLLQRSSPYYPIVYLSIGFALLVIILRQNTVIKNHQTQRGSVINLVKRGHLRSARRGIFRSDGLKYDDPFNNPLVKKGSNETMEICGKVYRLAPVTLTKEEQSLHQKRRSHAYNWKRPTIYLKEGDEVPSDVDPDAVKWIPANHPFATTVSDIDEKVAQENVYQKDGVPFRIRAEHEALQKKLETLQNEQMVDSDTTIDKQLGPEII</sequence>
<keyword evidence="1" id="KW-0472">Membrane</keyword>
<dbReference type="PANTHER" id="PTHR36317">
    <property type="entry name" value="PROTEIN MULTIPLE CHLOROPLAST DIVISION SITE 1"/>
    <property type="match status" value="1"/>
</dbReference>
<comment type="caution">
    <text evidence="2">The sequence shown here is derived from an EMBL/GenBank/DDBJ whole genome shotgun (WGS) entry which is preliminary data.</text>
</comment>
<name>A0A0K9PT49_ZOSMR</name>
<reference evidence="3" key="1">
    <citation type="journal article" date="2016" name="Nature">
        <title>The genome of the seagrass Zostera marina reveals angiosperm adaptation to the sea.</title>
        <authorList>
            <person name="Olsen J.L."/>
            <person name="Rouze P."/>
            <person name="Verhelst B."/>
            <person name="Lin Y.-C."/>
            <person name="Bayer T."/>
            <person name="Collen J."/>
            <person name="Dattolo E."/>
            <person name="De Paoli E."/>
            <person name="Dittami S."/>
            <person name="Maumus F."/>
            <person name="Michel G."/>
            <person name="Kersting A."/>
            <person name="Lauritano C."/>
            <person name="Lohaus R."/>
            <person name="Toepel M."/>
            <person name="Tonon T."/>
            <person name="Vanneste K."/>
            <person name="Amirebrahimi M."/>
            <person name="Brakel J."/>
            <person name="Bostroem C."/>
            <person name="Chovatia M."/>
            <person name="Grimwood J."/>
            <person name="Jenkins J.W."/>
            <person name="Jueterbock A."/>
            <person name="Mraz A."/>
            <person name="Stam W.T."/>
            <person name="Tice H."/>
            <person name="Bornberg-Bauer E."/>
            <person name="Green P.J."/>
            <person name="Pearson G.A."/>
            <person name="Procaccini G."/>
            <person name="Duarte C.M."/>
            <person name="Schmutz J."/>
            <person name="Reusch T.B.H."/>
            <person name="Van de Peer Y."/>
        </authorList>
    </citation>
    <scope>NUCLEOTIDE SEQUENCE [LARGE SCALE GENOMIC DNA]</scope>
    <source>
        <strain evidence="3">cv. Finnish</strain>
    </source>
</reference>
<dbReference type="AlphaFoldDB" id="A0A0K9PT49"/>
<dbReference type="GO" id="GO:0009706">
    <property type="term" value="C:chloroplast inner membrane"/>
    <property type="evidence" value="ECO:0000318"/>
    <property type="project" value="GO_Central"/>
</dbReference>
<evidence type="ECO:0000256" key="1">
    <source>
        <dbReference type="SAM" id="Phobius"/>
    </source>
</evidence>
<dbReference type="InterPro" id="IPR034572">
    <property type="entry name" value="MCD1"/>
</dbReference>